<gene>
    <name evidence="1" type="ORF">D7Z54_33600</name>
</gene>
<dbReference type="AlphaFoldDB" id="A0A3R9QF37"/>
<protein>
    <submittedName>
        <fullName evidence="1">DUF2313 domain-containing protein</fullName>
    </submittedName>
</protein>
<evidence type="ECO:0000313" key="2">
    <source>
        <dbReference type="Proteomes" id="UP000275076"/>
    </source>
</evidence>
<evidence type="ECO:0000313" key="1">
    <source>
        <dbReference type="EMBL" id="RSL28990.1"/>
    </source>
</evidence>
<dbReference type="Pfam" id="PF10076">
    <property type="entry name" value="Phage_Mu_Gp48"/>
    <property type="match status" value="1"/>
</dbReference>
<dbReference type="RefSeq" id="WP_125563357.1">
    <property type="nucleotide sequence ID" value="NZ_RBVX01000108.1"/>
</dbReference>
<name>A0A3R9QF37_9BACI</name>
<accession>A0A3R9QF37</accession>
<dbReference type="Proteomes" id="UP000275076">
    <property type="component" value="Unassembled WGS sequence"/>
</dbReference>
<dbReference type="EMBL" id="RBVX01000108">
    <property type="protein sequence ID" value="RSL28990.1"/>
    <property type="molecule type" value="Genomic_DNA"/>
</dbReference>
<keyword evidence="2" id="KW-1185">Reference proteome</keyword>
<dbReference type="InterPro" id="IPR018755">
    <property type="entry name" value="Phage_Mu_Gp48"/>
</dbReference>
<dbReference type="OrthoDB" id="1629754at2"/>
<proteinExistence type="predicted"/>
<sequence length="221" mass="25548">MTLRNRDINEVMRRYMPEFYEEFPQIQEEIAAESTELTDLFSQIRDVLAQFYVDRATWGIPIWEREVGITPDNSRPLSRRRTEIKSRLRGFGVITHAKLDDILDNYDESIGYAVDNPQYEVTFTFPIEVAAKEVEHYSVADFRVGYRLTEYINEPPVNMAEFQEELRKLLPAHLAMSISVVSPENTIEFVDDPSAIVTEYRTVDEFKVGVAAAKDIQEVGI</sequence>
<reference evidence="1 2" key="1">
    <citation type="submission" date="2018-10" db="EMBL/GenBank/DDBJ databases">
        <title>Draft genome sequence of Bacillus salarius IM0101, isolated from a hypersaline soil in Inner Mongolia, China.</title>
        <authorList>
            <person name="Yamprayoonswat W."/>
            <person name="Boonvisut S."/>
            <person name="Jumpathong W."/>
            <person name="Sittihan S."/>
            <person name="Ruangsuj P."/>
            <person name="Wanthongcharoen S."/>
            <person name="Thongpramul N."/>
            <person name="Pimmason S."/>
            <person name="Yu B."/>
            <person name="Yasawong M."/>
        </authorList>
    </citation>
    <scope>NUCLEOTIDE SEQUENCE [LARGE SCALE GENOMIC DNA]</scope>
    <source>
        <strain evidence="1 2">IM0101</strain>
    </source>
</reference>
<organism evidence="1 2">
    <name type="scientific">Salibacterium salarium</name>
    <dbReference type="NCBI Taxonomy" id="284579"/>
    <lineage>
        <taxon>Bacteria</taxon>
        <taxon>Bacillati</taxon>
        <taxon>Bacillota</taxon>
        <taxon>Bacilli</taxon>
        <taxon>Bacillales</taxon>
        <taxon>Bacillaceae</taxon>
    </lineage>
</organism>
<comment type="caution">
    <text evidence="1">The sequence shown here is derived from an EMBL/GenBank/DDBJ whole genome shotgun (WGS) entry which is preliminary data.</text>
</comment>